<sequence length="171" mass="18207">MYLFDVHVPLTWWTGLGLLVGGVASLLLWRPLAARTGWHHGWTLVSLLLLSSTLALTFGPGAELRPPTLTQCLPTRASKLLRSLAQLAGDLENSLNIIVLAPVVIAVVLATRRTAYGVWLALLLPGVIEVVQTQIAGRVCSTADYLANALGGVLAAVVTGAVLRRRRAFPG</sequence>
<feature type="transmembrane region" description="Helical" evidence="1">
    <location>
        <begin position="118"/>
        <end position="139"/>
    </location>
</feature>
<dbReference type="InterPro" id="IPR006976">
    <property type="entry name" value="VanZ-like"/>
</dbReference>
<dbReference type="Pfam" id="PF04892">
    <property type="entry name" value="VanZ"/>
    <property type="match status" value="1"/>
</dbReference>
<dbReference type="EMBL" id="BAABAL010000005">
    <property type="protein sequence ID" value="GAA3992998.1"/>
    <property type="molecule type" value="Genomic_DNA"/>
</dbReference>
<feature type="transmembrane region" description="Helical" evidence="1">
    <location>
        <begin position="145"/>
        <end position="163"/>
    </location>
</feature>
<gene>
    <name evidence="3" type="ORF">GCM10022247_10320</name>
</gene>
<keyword evidence="1" id="KW-0472">Membrane</keyword>
<feature type="domain" description="VanZ-like" evidence="2">
    <location>
        <begin position="94"/>
        <end position="158"/>
    </location>
</feature>
<evidence type="ECO:0000256" key="1">
    <source>
        <dbReference type="SAM" id="Phobius"/>
    </source>
</evidence>
<keyword evidence="1" id="KW-0812">Transmembrane</keyword>
<evidence type="ECO:0000313" key="3">
    <source>
        <dbReference type="EMBL" id="GAA3992998.1"/>
    </source>
</evidence>
<feature type="transmembrane region" description="Helical" evidence="1">
    <location>
        <begin position="94"/>
        <end position="111"/>
    </location>
</feature>
<reference evidence="4" key="1">
    <citation type="journal article" date="2019" name="Int. J. Syst. Evol. Microbiol.">
        <title>The Global Catalogue of Microorganisms (GCM) 10K type strain sequencing project: providing services to taxonomists for standard genome sequencing and annotation.</title>
        <authorList>
            <consortium name="The Broad Institute Genomics Platform"/>
            <consortium name="The Broad Institute Genome Sequencing Center for Infectious Disease"/>
            <person name="Wu L."/>
            <person name="Ma J."/>
        </authorList>
    </citation>
    <scope>NUCLEOTIDE SEQUENCE [LARGE SCALE GENOMIC DNA]</scope>
    <source>
        <strain evidence="4">JCM 17342</strain>
    </source>
</reference>
<protein>
    <recommendedName>
        <fullName evidence="2">VanZ-like domain-containing protein</fullName>
    </recommendedName>
</protein>
<feature type="transmembrane region" description="Helical" evidence="1">
    <location>
        <begin position="41"/>
        <end position="59"/>
    </location>
</feature>
<proteinExistence type="predicted"/>
<dbReference type="Proteomes" id="UP001501747">
    <property type="component" value="Unassembled WGS sequence"/>
</dbReference>
<accession>A0ABP7R828</accession>
<comment type="caution">
    <text evidence="3">The sequence shown here is derived from an EMBL/GenBank/DDBJ whole genome shotgun (WGS) entry which is preliminary data.</text>
</comment>
<organism evidence="3 4">
    <name type="scientific">Allokutzneria multivorans</name>
    <dbReference type="NCBI Taxonomy" id="1142134"/>
    <lineage>
        <taxon>Bacteria</taxon>
        <taxon>Bacillati</taxon>
        <taxon>Actinomycetota</taxon>
        <taxon>Actinomycetes</taxon>
        <taxon>Pseudonocardiales</taxon>
        <taxon>Pseudonocardiaceae</taxon>
        <taxon>Allokutzneria</taxon>
    </lineage>
</organism>
<keyword evidence="4" id="KW-1185">Reference proteome</keyword>
<keyword evidence="1" id="KW-1133">Transmembrane helix</keyword>
<name>A0ABP7R828_9PSEU</name>
<feature type="transmembrane region" description="Helical" evidence="1">
    <location>
        <begin position="12"/>
        <end position="29"/>
    </location>
</feature>
<evidence type="ECO:0000313" key="4">
    <source>
        <dbReference type="Proteomes" id="UP001501747"/>
    </source>
</evidence>
<dbReference type="RefSeq" id="WP_344871358.1">
    <property type="nucleotide sequence ID" value="NZ_BAABAL010000005.1"/>
</dbReference>
<evidence type="ECO:0000259" key="2">
    <source>
        <dbReference type="Pfam" id="PF04892"/>
    </source>
</evidence>